<evidence type="ECO:0000256" key="4">
    <source>
        <dbReference type="ARBA" id="ARBA00023136"/>
    </source>
</evidence>
<dbReference type="Proteomes" id="UP000184188">
    <property type="component" value="Unassembled WGS sequence"/>
</dbReference>
<feature type="transmembrane region" description="Helical" evidence="6">
    <location>
        <begin position="70"/>
        <end position="92"/>
    </location>
</feature>
<dbReference type="OrthoDB" id="4074965at2759"/>
<dbReference type="AlphaFoldDB" id="A0A1L9SNN4"/>
<dbReference type="EMBL" id="KV878339">
    <property type="protein sequence ID" value="OJJ48736.1"/>
    <property type="molecule type" value="Genomic_DNA"/>
</dbReference>
<keyword evidence="4 6" id="KW-0472">Membrane</keyword>
<evidence type="ECO:0000256" key="3">
    <source>
        <dbReference type="ARBA" id="ARBA00022989"/>
    </source>
</evidence>
<dbReference type="Pfam" id="PF01284">
    <property type="entry name" value="MARVEL"/>
    <property type="match status" value="1"/>
</dbReference>
<evidence type="ECO:0000256" key="6">
    <source>
        <dbReference type="SAM" id="Phobius"/>
    </source>
</evidence>
<feature type="transmembrane region" description="Helical" evidence="6">
    <location>
        <begin position="46"/>
        <end position="65"/>
    </location>
</feature>
<dbReference type="PANTHER" id="PTHR39608:SF1">
    <property type="entry name" value="INTEGRAL MEMBRANE PROTEIN (AFU_ORTHOLOGUE AFUA_5G08640)"/>
    <property type="match status" value="1"/>
</dbReference>
<evidence type="ECO:0000256" key="5">
    <source>
        <dbReference type="SAM" id="MobiDB-lite"/>
    </source>
</evidence>
<organism evidence="8 9">
    <name type="scientific">Penicilliopsis zonata CBS 506.65</name>
    <dbReference type="NCBI Taxonomy" id="1073090"/>
    <lineage>
        <taxon>Eukaryota</taxon>
        <taxon>Fungi</taxon>
        <taxon>Dikarya</taxon>
        <taxon>Ascomycota</taxon>
        <taxon>Pezizomycotina</taxon>
        <taxon>Eurotiomycetes</taxon>
        <taxon>Eurotiomycetidae</taxon>
        <taxon>Eurotiales</taxon>
        <taxon>Aspergillaceae</taxon>
        <taxon>Penicilliopsis</taxon>
    </lineage>
</organism>
<dbReference type="InterPro" id="IPR008253">
    <property type="entry name" value="Marvel"/>
</dbReference>
<feature type="compositionally biased region" description="Pro residues" evidence="5">
    <location>
        <begin position="198"/>
        <end position="215"/>
    </location>
</feature>
<reference evidence="9" key="1">
    <citation type="journal article" date="2017" name="Genome Biol.">
        <title>Comparative genomics reveals high biological diversity and specific adaptations in the industrially and medically important fungal genus Aspergillus.</title>
        <authorList>
            <person name="de Vries R.P."/>
            <person name="Riley R."/>
            <person name="Wiebenga A."/>
            <person name="Aguilar-Osorio G."/>
            <person name="Amillis S."/>
            <person name="Uchima C.A."/>
            <person name="Anderluh G."/>
            <person name="Asadollahi M."/>
            <person name="Askin M."/>
            <person name="Barry K."/>
            <person name="Battaglia E."/>
            <person name="Bayram O."/>
            <person name="Benocci T."/>
            <person name="Braus-Stromeyer S.A."/>
            <person name="Caldana C."/>
            <person name="Canovas D."/>
            <person name="Cerqueira G.C."/>
            <person name="Chen F."/>
            <person name="Chen W."/>
            <person name="Choi C."/>
            <person name="Clum A."/>
            <person name="Dos Santos R.A."/>
            <person name="Damasio A.R."/>
            <person name="Diallinas G."/>
            <person name="Emri T."/>
            <person name="Fekete E."/>
            <person name="Flipphi M."/>
            <person name="Freyberg S."/>
            <person name="Gallo A."/>
            <person name="Gournas C."/>
            <person name="Habgood R."/>
            <person name="Hainaut M."/>
            <person name="Harispe M.L."/>
            <person name="Henrissat B."/>
            <person name="Hilden K.S."/>
            <person name="Hope R."/>
            <person name="Hossain A."/>
            <person name="Karabika E."/>
            <person name="Karaffa L."/>
            <person name="Karanyi Z."/>
            <person name="Krasevec N."/>
            <person name="Kuo A."/>
            <person name="Kusch H."/>
            <person name="LaButti K."/>
            <person name="Lagendijk E.L."/>
            <person name="Lapidus A."/>
            <person name="Levasseur A."/>
            <person name="Lindquist E."/>
            <person name="Lipzen A."/>
            <person name="Logrieco A.F."/>
            <person name="MacCabe A."/>
            <person name="Maekelae M.R."/>
            <person name="Malavazi I."/>
            <person name="Melin P."/>
            <person name="Meyer V."/>
            <person name="Mielnichuk N."/>
            <person name="Miskei M."/>
            <person name="Molnar A.P."/>
            <person name="Mule G."/>
            <person name="Ngan C.Y."/>
            <person name="Orejas M."/>
            <person name="Orosz E."/>
            <person name="Ouedraogo J.P."/>
            <person name="Overkamp K.M."/>
            <person name="Park H.-S."/>
            <person name="Perrone G."/>
            <person name="Piumi F."/>
            <person name="Punt P.J."/>
            <person name="Ram A.F."/>
            <person name="Ramon A."/>
            <person name="Rauscher S."/>
            <person name="Record E."/>
            <person name="Riano-Pachon D.M."/>
            <person name="Robert V."/>
            <person name="Roehrig J."/>
            <person name="Ruller R."/>
            <person name="Salamov A."/>
            <person name="Salih N.S."/>
            <person name="Samson R.A."/>
            <person name="Sandor E."/>
            <person name="Sanguinetti M."/>
            <person name="Schuetze T."/>
            <person name="Sepcic K."/>
            <person name="Shelest E."/>
            <person name="Sherlock G."/>
            <person name="Sophianopoulou V."/>
            <person name="Squina F.M."/>
            <person name="Sun H."/>
            <person name="Susca A."/>
            <person name="Todd R.B."/>
            <person name="Tsang A."/>
            <person name="Unkles S.E."/>
            <person name="van de Wiele N."/>
            <person name="van Rossen-Uffink D."/>
            <person name="Oliveira J.V."/>
            <person name="Vesth T.C."/>
            <person name="Visser J."/>
            <person name="Yu J.-H."/>
            <person name="Zhou M."/>
            <person name="Andersen M.R."/>
            <person name="Archer D.B."/>
            <person name="Baker S.E."/>
            <person name="Benoit I."/>
            <person name="Brakhage A.A."/>
            <person name="Braus G.H."/>
            <person name="Fischer R."/>
            <person name="Frisvad J.C."/>
            <person name="Goldman G.H."/>
            <person name="Houbraken J."/>
            <person name="Oakley B."/>
            <person name="Pocsi I."/>
            <person name="Scazzocchio C."/>
            <person name="Seiboth B."/>
            <person name="vanKuyk P.A."/>
            <person name="Wortman J."/>
            <person name="Dyer P.S."/>
            <person name="Grigoriev I.V."/>
        </authorList>
    </citation>
    <scope>NUCLEOTIDE SEQUENCE [LARGE SCALE GENOMIC DNA]</scope>
    <source>
        <strain evidence="9">CBS 506.65</strain>
    </source>
</reference>
<dbReference type="GO" id="GO:0016020">
    <property type="term" value="C:membrane"/>
    <property type="evidence" value="ECO:0007669"/>
    <property type="project" value="UniProtKB-SubCell"/>
</dbReference>
<sequence length="215" mass="24143">MQTWAIVFYLLFRIGEIIGSAIVVGILGRFQHFVDAAPHGHNDSRIIYSLVIASLSLAASLIMVFPWIRFFYAFILDFIFFILWIVAFGLMANLTVSGGCHSTWYVTDWGYYWGRWWTVYPTGNVTTTVVGTHNCGDWRANLAFTFITALLYFCSAVLGIAVVAFHRSERRDQIERNEKRGVTADGLEQGPQQTPQSAPQPVPHAAPQPVPQAQV</sequence>
<dbReference type="PANTHER" id="PTHR39608">
    <property type="entry name" value="INTEGRAL MEMBRANE PROTEIN (AFU_ORTHOLOGUE AFUA_5G08640)"/>
    <property type="match status" value="1"/>
</dbReference>
<dbReference type="VEuPathDB" id="FungiDB:ASPZODRAFT_14861"/>
<keyword evidence="2 6" id="KW-0812">Transmembrane</keyword>
<protein>
    <recommendedName>
        <fullName evidence="7">MARVEL domain-containing protein</fullName>
    </recommendedName>
</protein>
<gene>
    <name evidence="8" type="ORF">ASPZODRAFT_14861</name>
</gene>
<accession>A0A1L9SNN4</accession>
<feature type="transmembrane region" description="Helical" evidence="6">
    <location>
        <begin position="7"/>
        <end position="26"/>
    </location>
</feature>
<dbReference type="GeneID" id="34611862"/>
<feature type="domain" description="MARVEL" evidence="7">
    <location>
        <begin position="10"/>
        <end position="158"/>
    </location>
</feature>
<feature type="region of interest" description="Disordered" evidence="5">
    <location>
        <begin position="175"/>
        <end position="215"/>
    </location>
</feature>
<evidence type="ECO:0000313" key="9">
    <source>
        <dbReference type="Proteomes" id="UP000184188"/>
    </source>
</evidence>
<keyword evidence="9" id="KW-1185">Reference proteome</keyword>
<dbReference type="RefSeq" id="XP_022583246.1">
    <property type="nucleotide sequence ID" value="XM_022725397.1"/>
</dbReference>
<comment type="subcellular location">
    <subcellularLocation>
        <location evidence="1">Membrane</location>
        <topology evidence="1">Multi-pass membrane protein</topology>
    </subcellularLocation>
</comment>
<name>A0A1L9SNN4_9EURO</name>
<feature type="transmembrane region" description="Helical" evidence="6">
    <location>
        <begin position="142"/>
        <end position="165"/>
    </location>
</feature>
<proteinExistence type="predicted"/>
<keyword evidence="3 6" id="KW-1133">Transmembrane helix</keyword>
<evidence type="ECO:0000256" key="1">
    <source>
        <dbReference type="ARBA" id="ARBA00004141"/>
    </source>
</evidence>
<evidence type="ECO:0000313" key="8">
    <source>
        <dbReference type="EMBL" id="OJJ48736.1"/>
    </source>
</evidence>
<evidence type="ECO:0000256" key="2">
    <source>
        <dbReference type="ARBA" id="ARBA00022692"/>
    </source>
</evidence>
<evidence type="ECO:0000259" key="7">
    <source>
        <dbReference type="Pfam" id="PF01284"/>
    </source>
</evidence>